<dbReference type="GO" id="GO:0005524">
    <property type="term" value="F:ATP binding"/>
    <property type="evidence" value="ECO:0007669"/>
    <property type="project" value="UniProtKB-UniRule"/>
</dbReference>
<dbReference type="GeneID" id="78288214"/>
<dbReference type="SUPFAM" id="SSF52540">
    <property type="entry name" value="P-loop containing nucleoside triphosphate hydrolases"/>
    <property type="match status" value="1"/>
</dbReference>
<dbReference type="GO" id="GO:0016887">
    <property type="term" value="F:ATP hydrolysis activity"/>
    <property type="evidence" value="ECO:0007669"/>
    <property type="project" value="RHEA"/>
</dbReference>
<dbReference type="EC" id="5.6.2.3" evidence="3"/>
<sequence length="731" mass="84493">MIEYTGYIKKIRFYSESSNYIVALIEVEQEDKLITMNGYMNNFNDYDKYLFIGDYEIHPKYGKQFKLNEYRIVLAKESDEIVKYLSSPLFKGIGKKLAQQIVDSLGEDCLSKIKADKHSLDFVIGMTEKRRDTIYDTLTNSDYDQEVMQFFMGHGISLKNLGLIQGFYQEKTLDVLQNNPYQLIEDIDGIGFKTADDLALKIGGSLDNPNRIKAAIVYCIKQYGFNTGSTYCLIDEIVNMFSKIIYNIDESVFYDYLEELIDEELVIKEDERYYYHEMYEAERNIAKYLKARINRPEELFDENEVNRLLKNYEKKQGITYALKQKEALNYFLKSSVMILTGGPGTGKTTIVQALLKIYSTLYPEDRIGLVAPTGRAAKRLTELTGISACTIHRLLKWDLHSNTFAMNKNNPLDIDVLIIDEFSMVDCLLLSKLFEAGRKINKILFIGDYHQLPSVAPGNVLQDLMEAGVKTIELDEIFRQAKDSGIIQLAHHIISNEIEDMEIFNQFRDINFFSCINYDVIKNVKTIVKKALDEGYDANDIQVLVPMYQGIAGIDALNDALQDIFNPKDEFIESYKIGRIEYRVGDKILQLKNRPDDDVFNGDIGILVEICKKDNFEYLQDTLIVDFDGNLVEYTSQNFNTITHAYCMSIHKSQGNEFKIVIMAVLTDYYIMLRRNLLYTAITRAKQSLFILGNYNAFMQGLNNYQDSRRKTTLKTRFESDEELNVYDFME</sequence>
<dbReference type="Gene3D" id="2.30.30.940">
    <property type="match status" value="1"/>
</dbReference>
<dbReference type="GO" id="GO:0003677">
    <property type="term" value="F:DNA binding"/>
    <property type="evidence" value="ECO:0007669"/>
    <property type="project" value="UniProtKB-UniRule"/>
</dbReference>
<evidence type="ECO:0000313" key="5">
    <source>
        <dbReference type="EMBL" id="SET42676.1"/>
    </source>
</evidence>
<gene>
    <name evidence="3" type="primary">recD2</name>
    <name evidence="5" type="ORF">SAMN04489758_11056</name>
</gene>
<keyword evidence="3" id="KW-0347">Helicase</keyword>
<dbReference type="InterPro" id="IPR055446">
    <property type="entry name" value="RecD2_N_OB"/>
</dbReference>
<dbReference type="HAMAP" id="MF_01488">
    <property type="entry name" value="RecD2"/>
    <property type="match status" value="1"/>
</dbReference>
<dbReference type="Pfam" id="PF23139">
    <property type="entry name" value="OB_YrrC"/>
    <property type="match status" value="1"/>
</dbReference>
<dbReference type="GO" id="GO:0009338">
    <property type="term" value="C:exodeoxyribonuclease V complex"/>
    <property type="evidence" value="ECO:0007669"/>
    <property type="project" value="TreeGrafter"/>
</dbReference>
<dbReference type="InterPro" id="IPR027417">
    <property type="entry name" value="P-loop_NTPase"/>
</dbReference>
<dbReference type="AlphaFoldDB" id="A0A1I0EC01"/>
<dbReference type="PANTHER" id="PTHR43788:SF6">
    <property type="entry name" value="DNA HELICASE B"/>
    <property type="match status" value="1"/>
</dbReference>
<dbReference type="InterPro" id="IPR027785">
    <property type="entry name" value="UvrD-like_helicase_C"/>
</dbReference>
<comment type="function">
    <text evidence="3">DNA-dependent ATPase and ATP-dependent 5'-3' DNA helicase. Has no activity on blunt DNA or DNA with 3'-overhangs, requires at least 10 bases of 5'-ssDNA for helicase activity.</text>
</comment>
<dbReference type="CDD" id="cd18809">
    <property type="entry name" value="SF1_C_RecD"/>
    <property type="match status" value="1"/>
</dbReference>
<dbReference type="Gene3D" id="1.10.10.2220">
    <property type="match status" value="1"/>
</dbReference>
<keyword evidence="2 3" id="KW-0067">ATP-binding</keyword>
<dbReference type="EMBL" id="FOIN01000010">
    <property type="protein sequence ID" value="SET42676.1"/>
    <property type="molecule type" value="Genomic_DNA"/>
</dbReference>
<dbReference type="CDD" id="cd17933">
    <property type="entry name" value="DEXSc_RecD-like"/>
    <property type="match status" value="1"/>
</dbReference>
<dbReference type="GO" id="GO:0006310">
    <property type="term" value="P:DNA recombination"/>
    <property type="evidence" value="ECO:0007669"/>
    <property type="project" value="InterPro"/>
</dbReference>
<dbReference type="InterPro" id="IPR003593">
    <property type="entry name" value="AAA+_ATPase"/>
</dbReference>
<keyword evidence="3" id="KW-0378">Hydrolase</keyword>
<dbReference type="SMART" id="SM00382">
    <property type="entry name" value="AAA"/>
    <property type="match status" value="1"/>
</dbReference>
<feature type="binding site" evidence="3">
    <location>
        <begin position="344"/>
        <end position="348"/>
    </location>
    <ligand>
        <name>ATP</name>
        <dbReference type="ChEBI" id="CHEBI:30616"/>
    </ligand>
</feature>
<evidence type="ECO:0000256" key="3">
    <source>
        <dbReference type="HAMAP-Rule" id="MF_01488"/>
    </source>
</evidence>
<dbReference type="GO" id="GO:0043139">
    <property type="term" value="F:5'-3' DNA helicase activity"/>
    <property type="evidence" value="ECO:0007669"/>
    <property type="project" value="UniProtKB-UniRule"/>
</dbReference>
<dbReference type="OrthoDB" id="9803432at2"/>
<keyword evidence="6" id="KW-1185">Reference proteome</keyword>
<evidence type="ECO:0000259" key="4">
    <source>
        <dbReference type="SMART" id="SM00382"/>
    </source>
</evidence>
<evidence type="ECO:0000313" key="6">
    <source>
        <dbReference type="Proteomes" id="UP000198558"/>
    </source>
</evidence>
<dbReference type="Proteomes" id="UP000198558">
    <property type="component" value="Unassembled WGS sequence"/>
</dbReference>
<dbReference type="InterPro" id="IPR050534">
    <property type="entry name" value="Coronavir_polyprotein_1ab"/>
</dbReference>
<comment type="similarity">
    <text evidence="3">Belongs to the RecD family. RecD2 subfamily.</text>
</comment>
<dbReference type="InterPro" id="IPR029493">
    <property type="entry name" value="RecD2-like_HHH"/>
</dbReference>
<dbReference type="InterPro" id="IPR041451">
    <property type="entry name" value="RecD2_SH13"/>
</dbReference>
<protein>
    <recommendedName>
        <fullName evidence="3">ATP-dependent RecD2 DNA helicase</fullName>
        <ecNumber evidence="3">5.6.2.3</ecNumber>
    </recommendedName>
    <alternativeName>
        <fullName evidence="3">DNA 5'-3' helicase subunit RecD2</fullName>
    </alternativeName>
</protein>
<reference evidence="6" key="1">
    <citation type="submission" date="2016-10" db="EMBL/GenBank/DDBJ databases">
        <authorList>
            <person name="Varghese N."/>
            <person name="Submissions S."/>
        </authorList>
    </citation>
    <scope>NUCLEOTIDE SEQUENCE [LARGE SCALE GENOMIC DNA]</scope>
    <source>
        <strain evidence="6">DSM 1551</strain>
    </source>
</reference>
<dbReference type="NCBIfam" id="TIGR01448">
    <property type="entry name" value="recD_rel"/>
    <property type="match status" value="1"/>
</dbReference>
<dbReference type="Pfam" id="PF14490">
    <property type="entry name" value="HHH_RecD2"/>
    <property type="match status" value="1"/>
</dbReference>
<accession>A0A1I0EC01</accession>
<dbReference type="Gene3D" id="3.40.50.300">
    <property type="entry name" value="P-loop containing nucleotide triphosphate hydrolases"/>
    <property type="match status" value="2"/>
</dbReference>
<dbReference type="Pfam" id="PF18335">
    <property type="entry name" value="SH3_13"/>
    <property type="match status" value="1"/>
</dbReference>
<name>A0A1I0EC01_9FIRM</name>
<dbReference type="Pfam" id="PF13538">
    <property type="entry name" value="UvrD_C_2"/>
    <property type="match status" value="1"/>
</dbReference>
<organism evidence="5 6">
    <name type="scientific">Thomasclavelia cocleata</name>
    <dbReference type="NCBI Taxonomy" id="69824"/>
    <lineage>
        <taxon>Bacteria</taxon>
        <taxon>Bacillati</taxon>
        <taxon>Bacillota</taxon>
        <taxon>Erysipelotrichia</taxon>
        <taxon>Erysipelotrichales</taxon>
        <taxon>Coprobacillaceae</taxon>
        <taxon>Thomasclavelia</taxon>
    </lineage>
</organism>
<feature type="domain" description="AAA+ ATPase" evidence="4">
    <location>
        <begin position="333"/>
        <end position="509"/>
    </location>
</feature>
<comment type="catalytic activity">
    <reaction evidence="3">
        <text>ATP + H2O = ADP + phosphate + H(+)</text>
        <dbReference type="Rhea" id="RHEA:13065"/>
        <dbReference type="ChEBI" id="CHEBI:15377"/>
        <dbReference type="ChEBI" id="CHEBI:15378"/>
        <dbReference type="ChEBI" id="CHEBI:30616"/>
        <dbReference type="ChEBI" id="CHEBI:43474"/>
        <dbReference type="ChEBI" id="CHEBI:456216"/>
        <dbReference type="EC" id="5.6.2.3"/>
    </reaction>
</comment>
<evidence type="ECO:0000256" key="2">
    <source>
        <dbReference type="ARBA" id="ARBA00022840"/>
    </source>
</evidence>
<proteinExistence type="inferred from homology"/>
<dbReference type="GO" id="GO:0017116">
    <property type="term" value="F:single-stranded DNA helicase activity"/>
    <property type="evidence" value="ECO:0007669"/>
    <property type="project" value="TreeGrafter"/>
</dbReference>
<dbReference type="Pfam" id="PF13245">
    <property type="entry name" value="AAA_19"/>
    <property type="match status" value="1"/>
</dbReference>
<keyword evidence="3" id="KW-0238">DNA-binding</keyword>
<dbReference type="InterPro" id="IPR006345">
    <property type="entry name" value="RecD2"/>
</dbReference>
<dbReference type="PANTHER" id="PTHR43788">
    <property type="entry name" value="DNA2/NAM7 HELICASE FAMILY MEMBER"/>
    <property type="match status" value="1"/>
</dbReference>
<keyword evidence="1 3" id="KW-0547">Nucleotide-binding</keyword>
<keyword evidence="3" id="KW-0413">Isomerase</keyword>
<dbReference type="RefSeq" id="WP_092353482.1">
    <property type="nucleotide sequence ID" value="NZ_FOIN01000010.1"/>
</dbReference>
<evidence type="ECO:0000256" key="1">
    <source>
        <dbReference type="ARBA" id="ARBA00022741"/>
    </source>
</evidence>